<protein>
    <submittedName>
        <fullName evidence="1">Uncharacterized protein</fullName>
    </submittedName>
</protein>
<evidence type="ECO:0000313" key="2">
    <source>
        <dbReference type="Proteomes" id="UP000559117"/>
    </source>
</evidence>
<evidence type="ECO:0000313" key="1">
    <source>
        <dbReference type="EMBL" id="MBB5335638.1"/>
    </source>
</evidence>
<dbReference type="Proteomes" id="UP000559117">
    <property type="component" value="Unassembled WGS sequence"/>
</dbReference>
<sequence length="71" mass="8114">MRVEQKRAVLRTFVKKMVWDGENVHVCLFGSDDSGDIELLPEEFGQRDGIEFTEANGNTTKPLCENSKYYA</sequence>
<proteinExistence type="predicted"/>
<keyword evidence="2" id="KW-1185">Reference proteome</keyword>
<reference evidence="1 2" key="1">
    <citation type="submission" date="2020-08" db="EMBL/GenBank/DDBJ databases">
        <title>Genomic Encyclopedia of Type Strains, Phase IV (KMG-IV): sequencing the most valuable type-strain genomes for metagenomic binning, comparative biology and taxonomic classification.</title>
        <authorList>
            <person name="Goeker M."/>
        </authorList>
    </citation>
    <scope>NUCLEOTIDE SEQUENCE [LARGE SCALE GENOMIC DNA]</scope>
    <source>
        <strain evidence="1 2">DSM 24661</strain>
    </source>
</reference>
<name>A0A840ULR8_9FIRM</name>
<organism evidence="1 2">
    <name type="scientific">Pectinatus brassicae</name>
    <dbReference type="NCBI Taxonomy" id="862415"/>
    <lineage>
        <taxon>Bacteria</taxon>
        <taxon>Bacillati</taxon>
        <taxon>Bacillota</taxon>
        <taxon>Negativicutes</taxon>
        <taxon>Selenomonadales</taxon>
        <taxon>Selenomonadaceae</taxon>
        <taxon>Pectinatus</taxon>
    </lineage>
</organism>
<dbReference type="AlphaFoldDB" id="A0A840ULR8"/>
<accession>A0A840ULR8</accession>
<dbReference type="EMBL" id="JACHFH010000007">
    <property type="protein sequence ID" value="MBB5335638.1"/>
    <property type="molecule type" value="Genomic_DNA"/>
</dbReference>
<comment type="caution">
    <text evidence="1">The sequence shown here is derived from an EMBL/GenBank/DDBJ whole genome shotgun (WGS) entry which is preliminary data.</text>
</comment>
<dbReference type="RefSeq" id="WP_183859807.1">
    <property type="nucleotide sequence ID" value="NZ_JACHFH010000007.1"/>
</dbReference>
<gene>
    <name evidence="1" type="ORF">HNR32_000770</name>
</gene>